<sequence length="74" mass="8331">MRCEEYLQRETALKTTKDPIRALMLLQTLMEVWRNLRNTMEGSPDANHPIRCAASLPVLLCHGVGCGRTIVGCF</sequence>
<keyword evidence="3" id="KW-1185">Reference proteome</keyword>
<reference evidence="1 3" key="1">
    <citation type="journal article" date="2017" name="Nature">
        <title>The sunflower genome provides insights into oil metabolism, flowering and Asterid evolution.</title>
        <authorList>
            <person name="Badouin H."/>
            <person name="Gouzy J."/>
            <person name="Grassa C.J."/>
            <person name="Murat F."/>
            <person name="Staton S.E."/>
            <person name="Cottret L."/>
            <person name="Lelandais-Briere C."/>
            <person name="Owens G.L."/>
            <person name="Carrere S."/>
            <person name="Mayjonade B."/>
            <person name="Legrand L."/>
            <person name="Gill N."/>
            <person name="Kane N.C."/>
            <person name="Bowers J.E."/>
            <person name="Hubner S."/>
            <person name="Bellec A."/>
            <person name="Berard A."/>
            <person name="Berges H."/>
            <person name="Blanchet N."/>
            <person name="Boniface M.C."/>
            <person name="Brunel D."/>
            <person name="Catrice O."/>
            <person name="Chaidir N."/>
            <person name="Claudel C."/>
            <person name="Donnadieu C."/>
            <person name="Faraut T."/>
            <person name="Fievet G."/>
            <person name="Helmstetter N."/>
            <person name="King M."/>
            <person name="Knapp S.J."/>
            <person name="Lai Z."/>
            <person name="Le Paslier M.C."/>
            <person name="Lippi Y."/>
            <person name="Lorenzon L."/>
            <person name="Mandel J.R."/>
            <person name="Marage G."/>
            <person name="Marchand G."/>
            <person name="Marquand E."/>
            <person name="Bret-Mestries E."/>
            <person name="Morien E."/>
            <person name="Nambeesan S."/>
            <person name="Nguyen T."/>
            <person name="Pegot-Espagnet P."/>
            <person name="Pouilly N."/>
            <person name="Raftis F."/>
            <person name="Sallet E."/>
            <person name="Schiex T."/>
            <person name="Thomas J."/>
            <person name="Vandecasteele C."/>
            <person name="Vares D."/>
            <person name="Vear F."/>
            <person name="Vautrin S."/>
            <person name="Crespi M."/>
            <person name="Mangin B."/>
            <person name="Burke J.M."/>
            <person name="Salse J."/>
            <person name="Munos S."/>
            <person name="Vincourt P."/>
            <person name="Rieseberg L.H."/>
            <person name="Langlade N.B."/>
        </authorList>
    </citation>
    <scope>NUCLEOTIDE SEQUENCE [LARGE SCALE GENOMIC DNA]</scope>
    <source>
        <strain evidence="3">cv. SF193</strain>
        <tissue evidence="1">Leaves</tissue>
    </source>
</reference>
<dbReference type="Gramene" id="mRNA:HanXRQr2_Chr16g0727791">
    <property type="protein sequence ID" value="mRNA:HanXRQr2_Chr16g0727791"/>
    <property type="gene ID" value="HanXRQr2_Chr16g0727791"/>
</dbReference>
<dbReference type="Proteomes" id="UP000215914">
    <property type="component" value="Chromosome 16"/>
</dbReference>
<reference evidence="1" key="3">
    <citation type="submission" date="2020-06" db="EMBL/GenBank/DDBJ databases">
        <title>Helianthus annuus Genome sequencing and assembly Release 2.</title>
        <authorList>
            <person name="Gouzy J."/>
            <person name="Langlade N."/>
            <person name="Munos S."/>
        </authorList>
    </citation>
    <scope>NUCLEOTIDE SEQUENCE</scope>
    <source>
        <tissue evidence="1">Leaves</tissue>
    </source>
</reference>
<proteinExistence type="predicted"/>
<name>A0A251RVZ3_HELAN</name>
<organism evidence="2 3">
    <name type="scientific">Helianthus annuus</name>
    <name type="common">Common sunflower</name>
    <dbReference type="NCBI Taxonomy" id="4232"/>
    <lineage>
        <taxon>Eukaryota</taxon>
        <taxon>Viridiplantae</taxon>
        <taxon>Streptophyta</taxon>
        <taxon>Embryophyta</taxon>
        <taxon>Tracheophyta</taxon>
        <taxon>Spermatophyta</taxon>
        <taxon>Magnoliopsida</taxon>
        <taxon>eudicotyledons</taxon>
        <taxon>Gunneridae</taxon>
        <taxon>Pentapetalae</taxon>
        <taxon>asterids</taxon>
        <taxon>campanulids</taxon>
        <taxon>Asterales</taxon>
        <taxon>Asteraceae</taxon>
        <taxon>Asteroideae</taxon>
        <taxon>Heliantheae alliance</taxon>
        <taxon>Heliantheae</taxon>
        <taxon>Helianthus</taxon>
    </lineage>
</organism>
<dbReference type="InParanoid" id="A0A251RVZ3"/>
<evidence type="ECO:0000313" key="1">
    <source>
        <dbReference type="EMBL" id="KAF5758312.1"/>
    </source>
</evidence>
<reference evidence="2" key="2">
    <citation type="submission" date="2017-02" db="EMBL/GenBank/DDBJ databases">
        <title>Sunflower complete genome.</title>
        <authorList>
            <person name="Langlade N."/>
            <person name="Munos S."/>
        </authorList>
    </citation>
    <scope>NUCLEOTIDE SEQUENCE [LARGE SCALE GENOMIC DNA]</scope>
    <source>
        <tissue evidence="2">Leaves</tissue>
    </source>
</reference>
<dbReference type="EMBL" id="MNCJ02000331">
    <property type="protein sequence ID" value="KAF5758312.1"/>
    <property type="molecule type" value="Genomic_DNA"/>
</dbReference>
<evidence type="ECO:0000313" key="3">
    <source>
        <dbReference type="Proteomes" id="UP000215914"/>
    </source>
</evidence>
<protein>
    <submittedName>
        <fullName evidence="2">Uncharacterized protein</fullName>
    </submittedName>
</protein>
<gene>
    <name evidence="2" type="ORF">HannXRQ_Chr16g0501621</name>
    <name evidence="1" type="ORF">HanXRQr2_Chr16g0727791</name>
</gene>
<dbReference type="AlphaFoldDB" id="A0A251RVZ3"/>
<evidence type="ECO:0000313" key="2">
    <source>
        <dbReference type="EMBL" id="OTF90625.1"/>
    </source>
</evidence>
<accession>A0A251RVZ3</accession>
<dbReference type="EMBL" id="CM007905">
    <property type="protein sequence ID" value="OTF90625.1"/>
    <property type="molecule type" value="Genomic_DNA"/>
</dbReference>